<organism evidence="8 9">
    <name type="scientific">Stentor coeruleus</name>
    <dbReference type="NCBI Taxonomy" id="5963"/>
    <lineage>
        <taxon>Eukaryota</taxon>
        <taxon>Sar</taxon>
        <taxon>Alveolata</taxon>
        <taxon>Ciliophora</taxon>
        <taxon>Postciliodesmatophora</taxon>
        <taxon>Heterotrichea</taxon>
        <taxon>Heterotrichida</taxon>
        <taxon>Stentoridae</taxon>
        <taxon>Stentor</taxon>
    </lineage>
</organism>
<dbReference type="Gene3D" id="1.25.10.10">
    <property type="entry name" value="Leucine-rich Repeat Variant"/>
    <property type="match status" value="1"/>
</dbReference>
<dbReference type="GO" id="GO:0061630">
    <property type="term" value="F:ubiquitin protein ligase activity"/>
    <property type="evidence" value="ECO:0007669"/>
    <property type="project" value="UniProtKB-EC"/>
</dbReference>
<dbReference type="EMBL" id="MPUH01000935">
    <property type="protein sequence ID" value="OMJ72047.1"/>
    <property type="molecule type" value="Genomic_DNA"/>
</dbReference>
<keyword evidence="5 6" id="KW-0833">Ubl conjugation pathway</keyword>
<protein>
    <recommendedName>
        <fullName evidence="3">HECT-type E3 ubiquitin transferase</fullName>
        <ecNumber evidence="3">2.3.2.26</ecNumber>
    </recommendedName>
</protein>
<dbReference type="InterPro" id="IPR057948">
    <property type="entry name" value="TPR_TRIP12_N"/>
</dbReference>
<name>A0A1R2B5L2_9CILI</name>
<dbReference type="Gene3D" id="3.30.2160.10">
    <property type="entry name" value="Hect, E3 ligase catalytic domain"/>
    <property type="match status" value="1"/>
</dbReference>
<evidence type="ECO:0000256" key="1">
    <source>
        <dbReference type="ARBA" id="ARBA00000885"/>
    </source>
</evidence>
<keyword evidence="4" id="KW-0808">Transferase</keyword>
<dbReference type="SUPFAM" id="SSF48371">
    <property type="entry name" value="ARM repeat"/>
    <property type="match status" value="1"/>
</dbReference>
<dbReference type="InterPro" id="IPR000569">
    <property type="entry name" value="HECT_dom"/>
</dbReference>
<dbReference type="InterPro" id="IPR045322">
    <property type="entry name" value="HECTD1/TRIP12-like"/>
</dbReference>
<dbReference type="Pfam" id="PF25579">
    <property type="entry name" value="TPR_TRIP12_N"/>
    <property type="match status" value="1"/>
</dbReference>
<dbReference type="EC" id="2.3.2.26" evidence="3"/>
<keyword evidence="9" id="KW-1185">Reference proteome</keyword>
<evidence type="ECO:0000256" key="4">
    <source>
        <dbReference type="ARBA" id="ARBA00022679"/>
    </source>
</evidence>
<reference evidence="8 9" key="1">
    <citation type="submission" date="2016-11" db="EMBL/GenBank/DDBJ databases">
        <title>The macronuclear genome of Stentor coeruleus: a giant cell with tiny introns.</title>
        <authorList>
            <person name="Slabodnick M."/>
            <person name="Ruby J.G."/>
            <person name="Reiff S.B."/>
            <person name="Swart E.C."/>
            <person name="Gosai S."/>
            <person name="Prabakaran S."/>
            <person name="Witkowska E."/>
            <person name="Larue G.E."/>
            <person name="Fisher S."/>
            <person name="Freeman R.M."/>
            <person name="Gunawardena J."/>
            <person name="Chu W."/>
            <person name="Stover N.A."/>
            <person name="Gregory B.D."/>
            <person name="Nowacki M."/>
            <person name="Derisi J."/>
            <person name="Roy S.W."/>
            <person name="Marshall W.F."/>
            <person name="Sood P."/>
        </authorList>
    </citation>
    <scope>NUCLEOTIDE SEQUENCE [LARGE SCALE GENOMIC DNA]</scope>
    <source>
        <strain evidence="8">WM001</strain>
    </source>
</reference>
<dbReference type="InterPro" id="IPR016024">
    <property type="entry name" value="ARM-type_fold"/>
</dbReference>
<accession>A0A1R2B5L2</accession>
<evidence type="ECO:0000313" key="9">
    <source>
        <dbReference type="Proteomes" id="UP000187209"/>
    </source>
</evidence>
<dbReference type="InterPro" id="IPR035983">
    <property type="entry name" value="Hect_E3_ubiquitin_ligase"/>
</dbReference>
<dbReference type="SMART" id="SM00119">
    <property type="entry name" value="HECTc"/>
    <property type="match status" value="1"/>
</dbReference>
<evidence type="ECO:0000256" key="2">
    <source>
        <dbReference type="ARBA" id="ARBA00006331"/>
    </source>
</evidence>
<comment type="catalytic activity">
    <reaction evidence="1">
        <text>S-ubiquitinyl-[E2 ubiquitin-conjugating enzyme]-L-cysteine + [acceptor protein]-L-lysine = [E2 ubiquitin-conjugating enzyme]-L-cysteine + N(6)-ubiquitinyl-[acceptor protein]-L-lysine.</text>
        <dbReference type="EC" id="2.3.2.26"/>
    </reaction>
</comment>
<comment type="caution">
    <text evidence="8">The sequence shown here is derived from an EMBL/GenBank/DDBJ whole genome shotgun (WGS) entry which is preliminary data.</text>
</comment>
<dbReference type="Proteomes" id="UP000187209">
    <property type="component" value="Unassembled WGS sequence"/>
</dbReference>
<dbReference type="AlphaFoldDB" id="A0A1R2B5L2"/>
<dbReference type="InterPro" id="IPR011989">
    <property type="entry name" value="ARM-like"/>
</dbReference>
<dbReference type="PROSITE" id="PS50237">
    <property type="entry name" value="HECT"/>
    <property type="match status" value="1"/>
</dbReference>
<evidence type="ECO:0000256" key="6">
    <source>
        <dbReference type="PROSITE-ProRule" id="PRU00104"/>
    </source>
</evidence>
<feature type="domain" description="HECT" evidence="7">
    <location>
        <begin position="922"/>
        <end position="1228"/>
    </location>
</feature>
<evidence type="ECO:0000259" key="7">
    <source>
        <dbReference type="PROSITE" id="PS50237"/>
    </source>
</evidence>
<gene>
    <name evidence="8" type="ORF">SteCoe_29604</name>
</gene>
<dbReference type="PANTHER" id="PTHR45670">
    <property type="entry name" value="E3 UBIQUITIN-PROTEIN LIGASE TRIP12"/>
    <property type="match status" value="1"/>
</dbReference>
<dbReference type="OrthoDB" id="409931at2759"/>
<dbReference type="Gene3D" id="3.30.2410.10">
    <property type="entry name" value="Hect, E3 ligase catalytic domain"/>
    <property type="match status" value="1"/>
</dbReference>
<evidence type="ECO:0000256" key="3">
    <source>
        <dbReference type="ARBA" id="ARBA00012485"/>
    </source>
</evidence>
<dbReference type="PANTHER" id="PTHR45670:SF1">
    <property type="entry name" value="E3 UBIQUITIN-PROTEIN LIGASE HECTD1"/>
    <property type="match status" value="1"/>
</dbReference>
<proteinExistence type="inferred from homology"/>
<evidence type="ECO:0000256" key="5">
    <source>
        <dbReference type="ARBA" id="ARBA00022786"/>
    </source>
</evidence>
<comment type="similarity">
    <text evidence="2">Belongs to the UPL family. K-HECT subfamily.</text>
</comment>
<evidence type="ECO:0000313" key="8">
    <source>
        <dbReference type="EMBL" id="OMJ72047.1"/>
    </source>
</evidence>
<dbReference type="Pfam" id="PF00632">
    <property type="entry name" value="HECT"/>
    <property type="match status" value="1"/>
</dbReference>
<dbReference type="Gene3D" id="3.90.1750.10">
    <property type="entry name" value="Hect, E3 ligase catalytic domains"/>
    <property type="match status" value="1"/>
</dbReference>
<dbReference type="GO" id="GO:0000209">
    <property type="term" value="P:protein polyubiquitination"/>
    <property type="evidence" value="ECO:0007669"/>
    <property type="project" value="TreeGrafter"/>
</dbReference>
<dbReference type="SUPFAM" id="SSF56204">
    <property type="entry name" value="Hect, E3 ligase catalytic domain"/>
    <property type="match status" value="1"/>
</dbReference>
<feature type="active site" description="Glycyl thioester intermediate" evidence="6">
    <location>
        <position position="1195"/>
    </location>
</feature>
<sequence>MQYLPGLSKFFASVDSGDEIEMEQSLSIFSSELSLTEEQVLVTQPLDKALSLLLECLNGNNNEILIQSMTCITLILDTLPELSEVLVHYGGIQKICEKISSSGVIELGEQSVRALEKISLEYPLETLEAQAIECIVRVMDYFDVETQKKILNIMCNAIKALETLEVVDRQILPHIPPILFLIKNRSASDFRVEKILEFLTVFIENLLMILPHKGDAFKPYSKALVDYGLIRILLDIFPSHIDLVLRLLFNLCDHSSIAVKNFLVVGGFDIIKDSILGSNSSNGTFFTGMLDLLDTLIPRIPASEPWNKEKVDFYNTHPEYIQSFSELILPRATTIYENFLSKEDKGIMISILEKILKVANIDLISHHLTCQSFSTFLSELMISKDISTVRAALRISMTLYGKIPQKIAVNFAREGVIARIAGLKEPDRLKEFKKIPDKKIGANLDDFLLRSTDSKNPYQIESMLNNMKTKIIKPATIEDYKKELLVYSKKILDKHKLFENKKAPRIGKEIKMVSQKLSNCFGESAIEILTKITALLNSTERLSYYEISNSSIAEALWKWLADCTTDKLLARLSEFLKIFTHDSIHNDTFLSILIKYLIGTANFIHHFRIILHDQKTLNAKRSHKIKIVMEYCGQLGLEEISKEKEFKTRHLLFSTHNKLQFTTYQLIPIEKIKELMLRISNETDLYMLIHQKCITEATVHMFLDKPYASDLQVVIYNGNKECQRGTTILNLASKKSPLQLRWKFIKRGSFDLPFRYLKSSQEILENIIQESMNVGLDIKDKSYVYFRIVKYFFMISEFLPYLSYFLNMPGIDSLPISTFTCSKLSALLSRQLQDVVSTEGNIPAQWVKNLPSKCKFLFSSTSRSEFMDCFGFAAIYKTEKKQKYTVSRSRILEDAMNILQDTGKCIETMLEIEYQDEVGTGLGPTVEFFALVSREIKKLKIWRNMCEYSGLFPCPISESDSNWEVYFEFIGKFIAKALIDGRHLDFQLSPTLWKIVFCHSLSLPDLRMIDKHIGIHFLELMNNPKLVNKAGLYFTLPGYYDIELKPGGSKIPVTSENLEEFIDLASINSLKTDFQAKALRKGIETMLPPDSLSIFFNSEIEDILCGEHSSNWDISTLKMNIIPSHGYTVNSKTFMNLLVVMSKLNQKQRKCFLEFVTGFPRLPLGGFEKLSPKISVVKKDADQNVDNCLPSVMTCQNYLKIPDYTSYEALEKNLLYAIEEGRQAFHLS</sequence>
<dbReference type="GO" id="GO:0043161">
    <property type="term" value="P:proteasome-mediated ubiquitin-dependent protein catabolic process"/>
    <property type="evidence" value="ECO:0007669"/>
    <property type="project" value="TreeGrafter"/>
</dbReference>